<proteinExistence type="predicted"/>
<dbReference type="RefSeq" id="WP_073606616.1">
    <property type="nucleotide sequence ID" value="NZ_MRCG01000001.1"/>
</dbReference>
<dbReference type="Pfam" id="PF03600">
    <property type="entry name" value="CitMHS"/>
    <property type="match status" value="1"/>
</dbReference>
<feature type="transmembrane region" description="Helical" evidence="7">
    <location>
        <begin position="537"/>
        <end position="564"/>
    </location>
</feature>
<feature type="transmembrane region" description="Helical" evidence="7">
    <location>
        <begin position="149"/>
        <end position="170"/>
    </location>
</feature>
<dbReference type="SUPFAM" id="SSF116726">
    <property type="entry name" value="TrkA C-terminal domain-like"/>
    <property type="match status" value="2"/>
</dbReference>
<dbReference type="InterPro" id="IPR031312">
    <property type="entry name" value="Na/sul_symport_CS"/>
</dbReference>
<evidence type="ECO:0000313" key="10">
    <source>
        <dbReference type="Proteomes" id="UP000185557"/>
    </source>
</evidence>
<gene>
    <name evidence="9" type="ORF">NIES30_01575</name>
</gene>
<keyword evidence="10" id="KW-1185">Reference proteome</keyword>
<dbReference type="InterPro" id="IPR004680">
    <property type="entry name" value="Cit_transptr-like_dom"/>
</dbReference>
<dbReference type="Proteomes" id="UP000185557">
    <property type="component" value="Unassembled WGS sequence"/>
</dbReference>
<dbReference type="GO" id="GO:0006813">
    <property type="term" value="P:potassium ion transport"/>
    <property type="evidence" value="ECO:0007669"/>
    <property type="project" value="InterPro"/>
</dbReference>
<feature type="transmembrane region" description="Helical" evidence="7">
    <location>
        <begin position="619"/>
        <end position="639"/>
    </location>
</feature>
<evidence type="ECO:0000256" key="3">
    <source>
        <dbReference type="ARBA" id="ARBA00022692"/>
    </source>
</evidence>
<evidence type="ECO:0000256" key="4">
    <source>
        <dbReference type="ARBA" id="ARBA00022737"/>
    </source>
</evidence>
<feature type="transmembrane region" description="Helical" evidence="7">
    <location>
        <begin position="191"/>
        <end position="210"/>
    </location>
</feature>
<dbReference type="FunFam" id="3.30.70.1450:FF:000009">
    <property type="entry name" value="SLC13 family permease"/>
    <property type="match status" value="1"/>
</dbReference>
<feature type="transmembrane region" description="Helical" evidence="7">
    <location>
        <begin position="576"/>
        <end position="599"/>
    </location>
</feature>
<dbReference type="GO" id="GO:0008324">
    <property type="term" value="F:monoatomic cation transmembrane transporter activity"/>
    <property type="evidence" value="ECO:0007669"/>
    <property type="project" value="InterPro"/>
</dbReference>
<organism evidence="9 10">
    <name type="scientific">Phormidium tenue NIES-30</name>
    <dbReference type="NCBI Taxonomy" id="549789"/>
    <lineage>
        <taxon>Bacteria</taxon>
        <taxon>Bacillati</taxon>
        <taxon>Cyanobacteriota</taxon>
        <taxon>Cyanophyceae</taxon>
        <taxon>Oscillatoriophycideae</taxon>
        <taxon>Oscillatoriales</taxon>
        <taxon>Oscillatoriaceae</taxon>
        <taxon>Phormidium</taxon>
    </lineage>
</organism>
<dbReference type="InterPro" id="IPR006037">
    <property type="entry name" value="RCK_C"/>
</dbReference>
<dbReference type="AlphaFoldDB" id="A0A1U7JAR7"/>
<sequence>MEYDPLQDKQRHDTFLVKNTVHRGVLAATLITGLAIVGGGALALGLVTLPEQLTWGGWLTIGVTLGAFLLNALTALPADAIFLAALAILLLTGVLDTATALAGFSNPGMMTVGVLYVVVAGLQQTGGLDIISRTVLGLPKGQTTALLRLILPVLGMSAFLNNTPIVAMFIPVVSDWCRKLRISPSKLMIPLSYAAIMGGMCTLIGTSTNLVVNGLLVSETDYPGLKLFDLVPVGVPCAIAGTLMLVLAQRWLLPQRKPAITDTDDPREYTVEMVVENHSPLAGKTVEQAGLRHLPGLYLTEIQRGGRLLTAIGPQEMLQEQDQLVFVGMVDSIVDLNQIRGLQPATDQVFKLDTPRTERTLVEAVVSNTCPLVGITIRQGKFRSRYGAVVLAVGRNGERLSGKIGDIRLQTGDTLLLEANPSFLEERRASRDFYLVSEVPNSDPLRHDRAPIALVVLVLMVALATSGWMEMLNAATLAALLIVITGCCSFQQGVRAIDWSVLLVVAAALGLGKALEVTGAAAVLAGGVLGLAGDNPWVALAIVYGVTTVLTEVITNNAAAAVVFPIALSLSQSLGVSFIPFVVALMIAASASFSTPIGYQTNLMVYGPGGYKFTDFMRVGIPFNLAFWLLTVLITPRVYPF</sequence>
<dbReference type="PANTHER" id="PTHR43652">
    <property type="entry name" value="BASIC AMINO ACID ANTIPORTER YFCC-RELATED"/>
    <property type="match status" value="1"/>
</dbReference>
<dbReference type="PANTHER" id="PTHR43652:SF2">
    <property type="entry name" value="BASIC AMINO ACID ANTIPORTER YFCC-RELATED"/>
    <property type="match status" value="1"/>
</dbReference>
<dbReference type="PROSITE" id="PS01271">
    <property type="entry name" value="NA_SULFATE"/>
    <property type="match status" value="1"/>
</dbReference>
<dbReference type="PROSITE" id="PS51202">
    <property type="entry name" value="RCK_C"/>
    <property type="match status" value="2"/>
</dbReference>
<protein>
    <submittedName>
        <fullName evidence="9">SLC13 family permease</fullName>
    </submittedName>
</protein>
<dbReference type="OrthoDB" id="9765532at2"/>
<keyword evidence="6 7" id="KW-0472">Membrane</keyword>
<name>A0A1U7JAR7_9CYAN</name>
<feature type="transmembrane region" description="Helical" evidence="7">
    <location>
        <begin position="55"/>
        <end position="73"/>
    </location>
</feature>
<feature type="transmembrane region" description="Helical" evidence="7">
    <location>
        <begin position="475"/>
        <end position="494"/>
    </location>
</feature>
<keyword evidence="5 7" id="KW-1133">Transmembrane helix</keyword>
<accession>A0A1U7JAR7</accession>
<comment type="subcellular location">
    <subcellularLocation>
        <location evidence="1">Membrane</location>
        <topology evidence="1">Multi-pass membrane protein</topology>
    </subcellularLocation>
</comment>
<dbReference type="InterPro" id="IPR051679">
    <property type="entry name" value="DASS-Related_Transporters"/>
</dbReference>
<comment type="caution">
    <text evidence="9">The sequence shown here is derived from an EMBL/GenBank/DDBJ whole genome shotgun (WGS) entry which is preliminary data.</text>
</comment>
<feature type="transmembrane region" description="Helical" evidence="7">
    <location>
        <begin position="450"/>
        <end position="469"/>
    </location>
</feature>
<reference evidence="9 10" key="1">
    <citation type="submission" date="2016-11" db="EMBL/GenBank/DDBJ databases">
        <title>Draft Genome Sequences of Nine Cyanobacterial Strains from Diverse Habitats.</title>
        <authorList>
            <person name="Zhu T."/>
            <person name="Hou S."/>
            <person name="Lu X."/>
            <person name="Hess W.R."/>
        </authorList>
    </citation>
    <scope>NUCLEOTIDE SEQUENCE [LARGE SCALE GENOMIC DNA]</scope>
    <source>
        <strain evidence="9 10">NIES-30</strain>
    </source>
</reference>
<dbReference type="Gene3D" id="3.30.70.1450">
    <property type="entry name" value="Regulator of K+ conductance, C-terminal domain"/>
    <property type="match status" value="2"/>
</dbReference>
<feature type="transmembrane region" description="Helical" evidence="7">
    <location>
        <begin position="230"/>
        <end position="248"/>
    </location>
</feature>
<keyword evidence="2" id="KW-0813">Transport</keyword>
<feature type="transmembrane region" description="Helical" evidence="7">
    <location>
        <begin position="501"/>
        <end position="525"/>
    </location>
</feature>
<feature type="transmembrane region" description="Helical" evidence="7">
    <location>
        <begin position="80"/>
        <end position="104"/>
    </location>
</feature>
<evidence type="ECO:0000256" key="6">
    <source>
        <dbReference type="ARBA" id="ARBA00023136"/>
    </source>
</evidence>
<dbReference type="STRING" id="549789.NIES30_01575"/>
<dbReference type="InterPro" id="IPR036721">
    <property type="entry name" value="RCK_C_sf"/>
</dbReference>
<dbReference type="Pfam" id="PF02080">
    <property type="entry name" value="TrkA_C"/>
    <property type="match status" value="2"/>
</dbReference>
<evidence type="ECO:0000256" key="1">
    <source>
        <dbReference type="ARBA" id="ARBA00004141"/>
    </source>
</evidence>
<keyword evidence="3 7" id="KW-0812">Transmembrane</keyword>
<feature type="domain" description="RCK C-terminal" evidence="8">
    <location>
        <begin position="347"/>
        <end position="433"/>
    </location>
</feature>
<feature type="domain" description="RCK C-terminal" evidence="8">
    <location>
        <begin position="258"/>
        <end position="342"/>
    </location>
</feature>
<dbReference type="GO" id="GO:0005886">
    <property type="term" value="C:plasma membrane"/>
    <property type="evidence" value="ECO:0007669"/>
    <property type="project" value="TreeGrafter"/>
</dbReference>
<keyword evidence="4" id="KW-0677">Repeat</keyword>
<evidence type="ECO:0000256" key="7">
    <source>
        <dbReference type="SAM" id="Phobius"/>
    </source>
</evidence>
<evidence type="ECO:0000256" key="5">
    <source>
        <dbReference type="ARBA" id="ARBA00022989"/>
    </source>
</evidence>
<evidence type="ECO:0000313" key="9">
    <source>
        <dbReference type="EMBL" id="OKH50802.1"/>
    </source>
</evidence>
<feature type="transmembrane region" description="Helical" evidence="7">
    <location>
        <begin position="25"/>
        <end position="49"/>
    </location>
</feature>
<dbReference type="EMBL" id="MRCG01000001">
    <property type="protein sequence ID" value="OKH50802.1"/>
    <property type="molecule type" value="Genomic_DNA"/>
</dbReference>
<evidence type="ECO:0000259" key="8">
    <source>
        <dbReference type="PROSITE" id="PS51202"/>
    </source>
</evidence>
<evidence type="ECO:0000256" key="2">
    <source>
        <dbReference type="ARBA" id="ARBA00022448"/>
    </source>
</evidence>